<dbReference type="GeneID" id="94426315"/>
<feature type="compositionally biased region" description="Basic and acidic residues" evidence="1">
    <location>
        <begin position="301"/>
        <end position="326"/>
    </location>
</feature>
<reference evidence="2 3" key="1">
    <citation type="journal article" date="2017" name="Int. J. Parasitol.">
        <title>The genome of the protozoan parasite Cystoisospora suis and a reverse vaccinology approach to identify vaccine candidates.</title>
        <authorList>
            <person name="Palmieri N."/>
            <person name="Shrestha A."/>
            <person name="Ruttkowski B."/>
            <person name="Beck T."/>
            <person name="Vogl C."/>
            <person name="Tomley F."/>
            <person name="Blake D.P."/>
            <person name="Joachim A."/>
        </authorList>
    </citation>
    <scope>NUCLEOTIDE SEQUENCE [LARGE SCALE GENOMIC DNA]</scope>
    <source>
        <strain evidence="2 3">Wien I</strain>
    </source>
</reference>
<feature type="compositionally biased region" description="Basic and acidic residues" evidence="1">
    <location>
        <begin position="623"/>
        <end position="635"/>
    </location>
</feature>
<feature type="compositionally biased region" description="Gly residues" evidence="1">
    <location>
        <begin position="1"/>
        <end position="12"/>
    </location>
</feature>
<feature type="region of interest" description="Disordered" evidence="1">
    <location>
        <begin position="433"/>
        <end position="480"/>
    </location>
</feature>
<feature type="region of interest" description="Disordered" evidence="1">
    <location>
        <begin position="301"/>
        <end position="383"/>
    </location>
</feature>
<organism evidence="2 3">
    <name type="scientific">Cystoisospora suis</name>
    <dbReference type="NCBI Taxonomy" id="483139"/>
    <lineage>
        <taxon>Eukaryota</taxon>
        <taxon>Sar</taxon>
        <taxon>Alveolata</taxon>
        <taxon>Apicomplexa</taxon>
        <taxon>Conoidasida</taxon>
        <taxon>Coccidia</taxon>
        <taxon>Eucoccidiorida</taxon>
        <taxon>Eimeriorina</taxon>
        <taxon>Sarcocystidae</taxon>
        <taxon>Cystoisospora</taxon>
    </lineage>
</organism>
<feature type="compositionally biased region" description="Gly residues" evidence="1">
    <location>
        <begin position="1615"/>
        <end position="1648"/>
    </location>
</feature>
<dbReference type="Proteomes" id="UP000221165">
    <property type="component" value="Unassembled WGS sequence"/>
</dbReference>
<keyword evidence="2" id="KW-0176">Collagen</keyword>
<feature type="compositionally biased region" description="Low complexity" evidence="1">
    <location>
        <begin position="1171"/>
        <end position="1180"/>
    </location>
</feature>
<feature type="region of interest" description="Disordered" evidence="1">
    <location>
        <begin position="501"/>
        <end position="534"/>
    </location>
</feature>
<feature type="compositionally biased region" description="Basic and acidic residues" evidence="1">
    <location>
        <begin position="2032"/>
        <end position="2044"/>
    </location>
</feature>
<feature type="compositionally biased region" description="Polar residues" evidence="1">
    <location>
        <begin position="1394"/>
        <end position="1409"/>
    </location>
</feature>
<feature type="compositionally biased region" description="Gly residues" evidence="1">
    <location>
        <begin position="1702"/>
        <end position="1719"/>
    </location>
</feature>
<feature type="compositionally biased region" description="Polar residues" evidence="1">
    <location>
        <begin position="1136"/>
        <end position="1168"/>
    </location>
</feature>
<feature type="compositionally biased region" description="Gly residues" evidence="1">
    <location>
        <begin position="2586"/>
        <end position="2602"/>
    </location>
</feature>
<feature type="region of interest" description="Disordered" evidence="1">
    <location>
        <begin position="561"/>
        <end position="1300"/>
    </location>
</feature>
<feature type="compositionally biased region" description="Polar residues" evidence="1">
    <location>
        <begin position="889"/>
        <end position="899"/>
    </location>
</feature>
<feature type="compositionally biased region" description="Low complexity" evidence="1">
    <location>
        <begin position="253"/>
        <end position="268"/>
    </location>
</feature>
<feature type="compositionally biased region" description="Low complexity" evidence="1">
    <location>
        <begin position="347"/>
        <end position="357"/>
    </location>
</feature>
<feature type="compositionally biased region" description="Low complexity" evidence="1">
    <location>
        <begin position="1826"/>
        <end position="1837"/>
    </location>
</feature>
<comment type="caution">
    <text evidence="2">The sequence shown here is derived from an EMBL/GenBank/DDBJ whole genome shotgun (WGS) entry which is preliminary data.</text>
</comment>
<feature type="compositionally biased region" description="Low complexity" evidence="1">
    <location>
        <begin position="1204"/>
        <end position="1213"/>
    </location>
</feature>
<feature type="region of interest" description="Disordered" evidence="1">
    <location>
        <begin position="233"/>
        <end position="272"/>
    </location>
</feature>
<feature type="region of interest" description="Disordered" evidence="1">
    <location>
        <begin position="2575"/>
        <end position="2602"/>
    </location>
</feature>
<feature type="compositionally biased region" description="Basic and acidic residues" evidence="1">
    <location>
        <begin position="117"/>
        <end position="140"/>
    </location>
</feature>
<feature type="compositionally biased region" description="Polar residues" evidence="1">
    <location>
        <begin position="1657"/>
        <end position="1672"/>
    </location>
</feature>
<feature type="compositionally biased region" description="Polar residues" evidence="1">
    <location>
        <begin position="2197"/>
        <end position="2226"/>
    </location>
</feature>
<feature type="compositionally biased region" description="Polar residues" evidence="1">
    <location>
        <begin position="1963"/>
        <end position="1975"/>
    </location>
</feature>
<feature type="compositionally biased region" description="Low complexity" evidence="1">
    <location>
        <begin position="919"/>
        <end position="945"/>
    </location>
</feature>
<feature type="compositionally biased region" description="Polar residues" evidence="1">
    <location>
        <begin position="2177"/>
        <end position="2187"/>
    </location>
</feature>
<feature type="compositionally biased region" description="Polar residues" evidence="1">
    <location>
        <begin position="800"/>
        <end position="810"/>
    </location>
</feature>
<feature type="region of interest" description="Disordered" evidence="1">
    <location>
        <begin position="2282"/>
        <end position="2495"/>
    </location>
</feature>
<feature type="compositionally biased region" description="Low complexity" evidence="1">
    <location>
        <begin position="679"/>
        <end position="693"/>
    </location>
</feature>
<feature type="compositionally biased region" description="Low complexity" evidence="1">
    <location>
        <begin position="1738"/>
        <end position="1752"/>
    </location>
</feature>
<feature type="compositionally biased region" description="Gly residues" evidence="1">
    <location>
        <begin position="1548"/>
        <end position="1561"/>
    </location>
</feature>
<feature type="compositionally biased region" description="Low complexity" evidence="1">
    <location>
        <begin position="2227"/>
        <end position="2245"/>
    </location>
</feature>
<keyword evidence="3" id="KW-1185">Reference proteome</keyword>
<feature type="compositionally biased region" description="Low complexity" evidence="1">
    <location>
        <begin position="181"/>
        <end position="195"/>
    </location>
</feature>
<feature type="compositionally biased region" description="Polar residues" evidence="1">
    <location>
        <begin position="84"/>
        <end position="95"/>
    </location>
</feature>
<name>A0A2C6L7L4_9APIC</name>
<dbReference type="OrthoDB" id="332968at2759"/>
<feature type="compositionally biased region" description="Polar residues" evidence="1">
    <location>
        <begin position="1496"/>
        <end position="1508"/>
    </location>
</feature>
<accession>A0A2C6L7L4</accession>
<feature type="compositionally biased region" description="Basic and acidic residues" evidence="1">
    <location>
        <begin position="561"/>
        <end position="594"/>
    </location>
</feature>
<protein>
    <submittedName>
        <fullName evidence="2">Collagen alpha-1 related protein</fullName>
    </submittedName>
</protein>
<feature type="compositionally biased region" description="Polar residues" evidence="1">
    <location>
        <begin position="1923"/>
        <end position="1956"/>
    </location>
</feature>
<feature type="compositionally biased region" description="Low complexity" evidence="1">
    <location>
        <begin position="813"/>
        <end position="840"/>
    </location>
</feature>
<feature type="compositionally biased region" description="Pro residues" evidence="1">
    <location>
        <begin position="460"/>
        <end position="469"/>
    </location>
</feature>
<feature type="compositionally biased region" description="Polar residues" evidence="1">
    <location>
        <begin position="1049"/>
        <end position="1063"/>
    </location>
</feature>
<evidence type="ECO:0000256" key="1">
    <source>
        <dbReference type="SAM" id="MobiDB-lite"/>
    </source>
</evidence>
<feature type="compositionally biased region" description="Low complexity" evidence="1">
    <location>
        <begin position="1238"/>
        <end position="1249"/>
    </location>
</feature>
<feature type="compositionally biased region" description="Gly residues" evidence="1">
    <location>
        <begin position="1447"/>
        <end position="1457"/>
    </location>
</feature>
<sequence length="2602" mass="262420">MNTFGGGGGGMGPTATPSLGRGPKVTAPRPVKIAAVSLIDLKEQAAKTPTPARGWAVVPQPPAAPLPGVADLGVSSALFPPVSASKQQLLTSSQNGGKSAVGGAGSGQTGGSGGRPASRDGKDGRDKAPAVSQNEKKEDIQSDGNVSQGNERKGQEGSADGVAGRAGNKPSTVETDGATLGGFAPSPSAASTGAPQGEEDSKAVGAGAAGMSLSKLITSTKKVGISVSVRGRAVNTAAGTVKPSGSAWKSGVSGASTSAPSANASSSAQPTFLNAGSATNAVTGSVDEEAFPDLMKSAEQVKLEAQKEKDRQKRAKEALRRVEQQKAEGGGQRRLGLQELFELGESATAADGTGATGSVPSRPATTQRRWADEEPEEEEDFLQGNAGETSELGGFGRSGFYGGCGASPLPQYVMPGMQGSLVAGYLSFMAVGRRDPPPEPPQEPYPYHHMRGDGAAGSQPAPPSVPPPGGVRGGAFGHTLPSWAGADSMYQQNTLLHERSWRQTSEQAQQSGNTAFQRPQLLQRRGEGLVSAPPRPYLFAGAGADGVMEIDMEKQRELMRVKAEQKRREEEQREREQKERAIRKLQELDARLAKEQGTPAPSAPVPPPADVQHAGASVSDSAGRGESKNARDRGRSAVIMEEEDWRRPTNGVTPERLPRASSAQPRTAVDPNMGGGSVARGQFAANNGGQQQNRPPPPPPAGGHGGSRGIDRRGPGNASAVSKQGASLLGAGNAQSGILPGHSVPNNIIEHEGTARGGGSSLIHGGAQAQPPPPPSESLETWRTGRGDAAHRGRSAAGGVSSTATPSPTDVQGLPPLIRGGRGGSVRQQQQHQQSPLLSGQAGGESSTGGESAERPRYRFGALVNKHLEERHKEEEEHSQQPSGRHLSTRVSNRSSRSPSAHKRGAEAVPAIEGTWRQSPGPSSSSSSGAAAASGRAASAGPPSAEGQRRTEGEGSHHKHESEKQQRPSTATVRTISPARDSAEQAGAQKPLPRGMLPLPNLRGGNSGSSQHGGRSSPLPQGRHGLGSASNTSESTEGKGKSKHPPQTGVHSGNWRASGNTSLAVTAQEEGGEGGTAAVGASKGRINGVEDGADQGPQASSNSNSSRREGEDHGVSKGGRSQQPGHSGADSGDTAPHQSQNSVQRPSNTSAPQSQFHTMSGGSAQAASQKPPLIAAAPLLPYGPGSPELKGSNYSQQMAGGSGSKQQNQQQSGTPHGTGATGKSVKDLHKNATLWQLSSASFPSAPAAPKSNESGGAGQRAGLLKKPGRGEGGQRGGGSSTQSSGPIPRLGNGGGGDLSFKALLATRPAPAVLVATHTKADEVQGGANSGGGSQQSGSATPGQKDSHGLSSAPGGHGQANAQQPGRDRPTSDNAKTGAGGRRGLNQRGRGEGETASSVGNGHTESTRGGQDQRHDGLRGENMRAGHTGGQQQHGEGESKEGKDTTGKGQGRKGGNGSQGQRAWATVEKPPKKISEDNDTWPQSESNAADGKGSGGAQLSSRKNNTGTGTVYAEREATGAAARGGQQQNSAMQSRPFDARGRDQQQAIRGGGRGGGRGGKSGGSAATDEAGSSGNHHQKRVLTADAELGWSRQAPTTKGASPSADVSSQQQASQSGGKGGPRKSGGEGSVSGGSAGGRGQGNRGTGGPQGPRSSPGQASTVEANASGLSSSCGVQAGSGVTPKVPDAAGAGSSSSGNASPSCAGGGRGSAGARGPTGSGGAAAVWLPKGATKKVRDDSGVAPAVAEAGENEAGGSSGGLSQIGGAPRPHGKAPSNSPKGASAFANNAGSGGGGGPGKSRARTGSAGPGPVTTPDHGVPQSQRGQESRGGVSSSTSRGSGSRGSTGGSKGQFGGNRGGEHSSQGMADEPSGRADGCSSSVANQHSENEQMAAAPDEEGFQLVKSKRREQQEKRKRVEQQKGSEKGAQSRNRKNGQQSTAWTPSAQSNSPDENNVSSTPGPAGRNGSVQQTGPTSGSGASKRGAQGGRNTSASPTEEGKGGHHHRGQGAGGGGAVSTRSSQAGRGAKEPSVGKPELAEKKRGPKKDQSSCALSTATTVEIATGSSENPSVHEDHKNESASSETEKLDGSGLLPFPGGASSRCNGRGGARQFARASKSGYEVEPTSGGTVSGSEGLVSYRADKPEDDRQVPLGQENAEREGSAVGPNYGAKDQREAVSFGSRMSSPSNSLAGTADPWYASQRGQMKTFTPTGELESQGSAQPKGSARQHQSAGVTGGVPSAGAAASPSSGAAGYSLWSSNFSQPVASSRVAPDTIAAIWARDAGCSAGGAAQRSGGPAGHRADGGEMNTTLGAPHMAVGVTMPASGQRQHQPFPCPPQQTLLGPPLHFPQQVHPALHQQSQSTALLSSEAMSRSSHQPQMMQNTRAQQQMLSQSQVVQQNNQRSSATPGALPPSSQPAQGPGGSVGSIFSQQSQHTFGGSSTGAPRMPQPRGNIGQGGKTDLGGTAPPLLPSTGALGGAQVPRMDMYDSRGVPSGAPFQPAGGAVPYGMHDQMLSGFQQQQGSMGLGSHDSQVVWGAPSPGGGMPMGGDPLMRQGVHSHRSDVMAGQQQGFSGYLPPQQPRNGTQQFGVLGAGSGPAGTPGGEFYL</sequence>
<feature type="compositionally biased region" description="Gly residues" evidence="1">
    <location>
        <begin position="1270"/>
        <end position="1279"/>
    </location>
</feature>
<feature type="compositionally biased region" description="Polar residues" evidence="1">
    <location>
        <begin position="502"/>
        <end position="517"/>
    </location>
</feature>
<feature type="compositionally biased region" description="Basic and acidic residues" evidence="1">
    <location>
        <begin position="1410"/>
        <end position="1423"/>
    </location>
</feature>
<feature type="compositionally biased region" description="Polar residues" evidence="1">
    <location>
        <begin position="2424"/>
        <end position="2439"/>
    </location>
</feature>
<feature type="compositionally biased region" description="Polar residues" evidence="1">
    <location>
        <begin position="2353"/>
        <end position="2380"/>
    </location>
</feature>
<dbReference type="RefSeq" id="XP_067924922.1">
    <property type="nucleotide sequence ID" value="XM_068063104.1"/>
</dbReference>
<feature type="region of interest" description="Disordered" evidence="1">
    <location>
        <begin position="1"/>
        <end position="26"/>
    </location>
</feature>
<feature type="compositionally biased region" description="Low complexity" evidence="1">
    <location>
        <begin position="2381"/>
        <end position="2405"/>
    </location>
</feature>
<feature type="compositionally biased region" description="Polar residues" evidence="1">
    <location>
        <begin position="2045"/>
        <end position="2065"/>
    </location>
</feature>
<dbReference type="EMBL" id="MIGC01001233">
    <property type="protein sequence ID" value="PHJ23246.1"/>
    <property type="molecule type" value="Genomic_DNA"/>
</dbReference>
<feature type="region of interest" description="Disordered" evidence="1">
    <location>
        <begin position="45"/>
        <end position="206"/>
    </location>
</feature>
<evidence type="ECO:0000313" key="3">
    <source>
        <dbReference type="Proteomes" id="UP000221165"/>
    </source>
</evidence>
<feature type="compositionally biased region" description="Basic and acidic residues" evidence="1">
    <location>
        <begin position="1106"/>
        <end position="1115"/>
    </location>
</feature>
<feature type="compositionally biased region" description="Polar residues" evidence="1">
    <location>
        <begin position="1592"/>
        <end position="1605"/>
    </location>
</feature>
<evidence type="ECO:0000313" key="2">
    <source>
        <dbReference type="EMBL" id="PHJ23246.1"/>
    </source>
</evidence>
<feature type="compositionally biased region" description="Gly residues" evidence="1">
    <location>
        <begin position="99"/>
        <end position="114"/>
    </location>
</feature>
<dbReference type="VEuPathDB" id="ToxoDB:CSUI_002905"/>
<feature type="compositionally biased region" description="Basic and acidic residues" evidence="1">
    <location>
        <begin position="1905"/>
        <end position="1921"/>
    </location>
</feature>
<gene>
    <name evidence="2" type="ORF">CSUI_002905</name>
</gene>
<feature type="compositionally biased region" description="Basic and acidic residues" evidence="1">
    <location>
        <begin position="2066"/>
        <end position="2084"/>
    </location>
</feature>
<feature type="compositionally biased region" description="Basic and acidic residues" evidence="1">
    <location>
        <begin position="866"/>
        <end position="879"/>
    </location>
</feature>
<proteinExistence type="predicted"/>
<feature type="compositionally biased region" description="Basic and acidic residues" evidence="1">
    <location>
        <begin position="2136"/>
        <end position="2145"/>
    </location>
</feature>
<feature type="compositionally biased region" description="Basic and acidic residues" evidence="1">
    <location>
        <begin position="1434"/>
        <end position="1445"/>
    </location>
</feature>
<feature type="region of interest" description="Disordered" evidence="1">
    <location>
        <begin position="1315"/>
        <end position="2245"/>
    </location>
</feature>
<feature type="compositionally biased region" description="Low complexity" evidence="1">
    <location>
        <begin position="1686"/>
        <end position="1701"/>
    </location>
</feature>
<feature type="compositionally biased region" description="Gly residues" evidence="1">
    <location>
        <begin position="1838"/>
        <end position="1854"/>
    </location>
</feature>
<feature type="compositionally biased region" description="Basic and acidic residues" evidence="1">
    <location>
        <begin position="947"/>
        <end position="966"/>
    </location>
</feature>
<feature type="compositionally biased region" description="Low complexity" evidence="1">
    <location>
        <begin position="1517"/>
        <end position="1527"/>
    </location>
</feature>